<evidence type="ECO:0000256" key="1">
    <source>
        <dbReference type="SAM" id="SignalP"/>
    </source>
</evidence>
<dbReference type="AlphaFoldDB" id="A0A1K1MEL1"/>
<sequence>MRTISIILFALATAVVSTFTTETFTGSYTGLENDMYVFTTEEGTTMEFDDISPEALEKYNIIDEALVGKTFTVSYESLTYTDEETEEDIVKYTIVDLELLEE</sequence>
<accession>A0A1K1MEL1</accession>
<organism evidence="2 3">
    <name type="scientific">Cellulophaga fucicola</name>
    <dbReference type="NCBI Taxonomy" id="76595"/>
    <lineage>
        <taxon>Bacteria</taxon>
        <taxon>Pseudomonadati</taxon>
        <taxon>Bacteroidota</taxon>
        <taxon>Flavobacteriia</taxon>
        <taxon>Flavobacteriales</taxon>
        <taxon>Flavobacteriaceae</taxon>
        <taxon>Cellulophaga</taxon>
    </lineage>
</organism>
<dbReference type="Proteomes" id="UP000183257">
    <property type="component" value="Unassembled WGS sequence"/>
</dbReference>
<name>A0A1K1MEL1_9FLAO</name>
<reference evidence="3" key="1">
    <citation type="submission" date="2016-11" db="EMBL/GenBank/DDBJ databases">
        <authorList>
            <person name="Varghese N."/>
            <person name="Submissions S."/>
        </authorList>
    </citation>
    <scope>NUCLEOTIDE SEQUENCE [LARGE SCALE GENOMIC DNA]</scope>
    <source>
        <strain evidence="3">DSM 24786</strain>
    </source>
</reference>
<evidence type="ECO:0000313" key="3">
    <source>
        <dbReference type="Proteomes" id="UP000183257"/>
    </source>
</evidence>
<gene>
    <name evidence="2" type="ORF">SAMN05660313_00557</name>
</gene>
<proteinExistence type="predicted"/>
<keyword evidence="1" id="KW-0732">Signal</keyword>
<protein>
    <submittedName>
        <fullName evidence="2">Uncharacterized protein</fullName>
    </submittedName>
</protein>
<dbReference type="EMBL" id="FPIY01000001">
    <property type="protein sequence ID" value="SFW21539.1"/>
    <property type="molecule type" value="Genomic_DNA"/>
</dbReference>
<dbReference type="RefSeq" id="WP_072302227.1">
    <property type="nucleotide sequence ID" value="NZ_FPIY01000001.1"/>
</dbReference>
<dbReference type="STRING" id="76595.SAMN05660313_00557"/>
<keyword evidence="3" id="KW-1185">Reference proteome</keyword>
<evidence type="ECO:0000313" key="2">
    <source>
        <dbReference type="EMBL" id="SFW21539.1"/>
    </source>
</evidence>
<feature type="signal peptide" evidence="1">
    <location>
        <begin position="1"/>
        <end position="20"/>
    </location>
</feature>
<feature type="chain" id="PRO_5013108929" evidence="1">
    <location>
        <begin position="21"/>
        <end position="102"/>
    </location>
</feature>
<dbReference type="OrthoDB" id="1453558at2"/>